<protein>
    <submittedName>
        <fullName evidence="3">SPRY domain-containing protein</fullName>
    </submittedName>
</protein>
<dbReference type="AlphaFoldDB" id="A0A1I8B4X6"/>
<organism evidence="2 3">
    <name type="scientific">Meloidogyne hapla</name>
    <name type="common">Root-knot nematode worm</name>
    <dbReference type="NCBI Taxonomy" id="6305"/>
    <lineage>
        <taxon>Eukaryota</taxon>
        <taxon>Metazoa</taxon>
        <taxon>Ecdysozoa</taxon>
        <taxon>Nematoda</taxon>
        <taxon>Chromadorea</taxon>
        <taxon>Rhabditida</taxon>
        <taxon>Tylenchina</taxon>
        <taxon>Tylenchomorpha</taxon>
        <taxon>Tylenchoidea</taxon>
        <taxon>Meloidogynidae</taxon>
        <taxon>Meloidogyninae</taxon>
        <taxon>Meloidogyne</taxon>
    </lineage>
</organism>
<evidence type="ECO:0000313" key="3">
    <source>
        <dbReference type="WBParaSite" id="MhA1_Contig1429.frz3.gene6"/>
    </source>
</evidence>
<dbReference type="WBParaSite" id="MhA1_Contig1429.frz3.gene6">
    <property type="protein sequence ID" value="MhA1_Contig1429.frz3.gene6"/>
    <property type="gene ID" value="MhA1_Contig1429.frz3.gene6"/>
</dbReference>
<dbReference type="Gene3D" id="2.60.120.920">
    <property type="match status" value="1"/>
</dbReference>
<feature type="coiled-coil region" evidence="1">
    <location>
        <begin position="30"/>
        <end position="75"/>
    </location>
</feature>
<evidence type="ECO:0000256" key="1">
    <source>
        <dbReference type="SAM" id="Coils"/>
    </source>
</evidence>
<dbReference type="InterPro" id="IPR043136">
    <property type="entry name" value="B30.2/SPRY_sf"/>
</dbReference>
<reference evidence="3" key="1">
    <citation type="submission" date="2016-11" db="UniProtKB">
        <authorList>
            <consortium name="WormBaseParasite"/>
        </authorList>
    </citation>
    <scope>IDENTIFICATION</scope>
</reference>
<proteinExistence type="predicted"/>
<keyword evidence="2" id="KW-1185">Reference proteome</keyword>
<keyword evidence="1" id="KW-0175">Coiled coil</keyword>
<accession>A0A1I8B4X6</accession>
<dbReference type="Proteomes" id="UP000095281">
    <property type="component" value="Unplaced"/>
</dbReference>
<name>A0A1I8B4X6_MELHA</name>
<sequence>MTERGLSNSDLELNQKLLKQSDDFIKLQTNFEEKEKNISLENEMQILKKEMNNMKTSFDKKIDDLTLELEKLNNLIYKKVIFIQIKNKWEYIDNKSKCCYNNCINTNKPLNRCIDGNGFINLINKENIKYINCIEGKGFDNSVLIYSENLFKKPKEDLNNYSLFYFEIKTKIEEKRVNNKNSIEIGLFNLNNDYSIKLIVNDGVILNEKGNEEFNLPEKLCWNKNDNFGCGLIYPPINKINELPYLFFTQNGKEISKSLLLKDCIDFFKPCIALKCCSVETNFGNNLKEKPFIYDIKLQSFNFVHKEFY</sequence>
<evidence type="ECO:0000313" key="2">
    <source>
        <dbReference type="Proteomes" id="UP000095281"/>
    </source>
</evidence>